<dbReference type="AlphaFoldDB" id="A0A382S263"/>
<evidence type="ECO:0000313" key="2">
    <source>
        <dbReference type="EMBL" id="SVD03307.1"/>
    </source>
</evidence>
<accession>A0A382S263</accession>
<dbReference type="EMBL" id="UINC01125464">
    <property type="protein sequence ID" value="SVD03307.1"/>
    <property type="molecule type" value="Genomic_DNA"/>
</dbReference>
<proteinExistence type="predicted"/>
<evidence type="ECO:0000256" key="1">
    <source>
        <dbReference type="SAM" id="Phobius"/>
    </source>
</evidence>
<evidence type="ECO:0008006" key="3">
    <source>
        <dbReference type="Google" id="ProtNLM"/>
    </source>
</evidence>
<feature type="transmembrane region" description="Helical" evidence="1">
    <location>
        <begin position="6"/>
        <end position="28"/>
    </location>
</feature>
<keyword evidence="1" id="KW-0812">Transmembrane</keyword>
<keyword evidence="1" id="KW-0472">Membrane</keyword>
<reference evidence="2" key="1">
    <citation type="submission" date="2018-05" db="EMBL/GenBank/DDBJ databases">
        <authorList>
            <person name="Lanie J.A."/>
            <person name="Ng W.-L."/>
            <person name="Kazmierczak K.M."/>
            <person name="Andrzejewski T.M."/>
            <person name="Davidsen T.M."/>
            <person name="Wayne K.J."/>
            <person name="Tettelin H."/>
            <person name="Glass J.I."/>
            <person name="Rusch D."/>
            <person name="Podicherti R."/>
            <person name="Tsui H.-C.T."/>
            <person name="Winkler M.E."/>
        </authorList>
    </citation>
    <scope>NUCLEOTIDE SEQUENCE</scope>
</reference>
<sequence>MNIVNFTPITALSGGLLIGLSVALFFILNGRMIGISGIASNFLISKDN</sequence>
<gene>
    <name evidence="2" type="ORF">METZ01_LOCUS356161</name>
</gene>
<organism evidence="2">
    <name type="scientific">marine metagenome</name>
    <dbReference type="NCBI Taxonomy" id="408172"/>
    <lineage>
        <taxon>unclassified sequences</taxon>
        <taxon>metagenomes</taxon>
        <taxon>ecological metagenomes</taxon>
    </lineage>
</organism>
<feature type="non-terminal residue" evidence="2">
    <location>
        <position position="48"/>
    </location>
</feature>
<keyword evidence="1" id="KW-1133">Transmembrane helix</keyword>
<name>A0A382S263_9ZZZZ</name>
<protein>
    <recommendedName>
        <fullName evidence="3">YeeE/YedE family protein</fullName>
    </recommendedName>
</protein>